<proteinExistence type="predicted"/>
<dbReference type="GO" id="GO:0003841">
    <property type="term" value="F:1-acylglycerol-3-phosphate O-acyltransferase activity"/>
    <property type="evidence" value="ECO:0007669"/>
    <property type="project" value="TreeGrafter"/>
</dbReference>
<evidence type="ECO:0000313" key="4">
    <source>
        <dbReference type="EMBL" id="SDS54003.1"/>
    </source>
</evidence>
<keyword evidence="2 4" id="KW-0012">Acyltransferase</keyword>
<evidence type="ECO:0000256" key="2">
    <source>
        <dbReference type="ARBA" id="ARBA00023315"/>
    </source>
</evidence>
<dbReference type="RefSeq" id="WP_083372284.1">
    <property type="nucleotide sequence ID" value="NZ_LT629776.1"/>
</dbReference>
<dbReference type="SUPFAM" id="SSF69593">
    <property type="entry name" value="Glycerol-3-phosphate (1)-acyltransferase"/>
    <property type="match status" value="1"/>
</dbReference>
<dbReference type="OrthoDB" id="9808424at2"/>
<evidence type="ECO:0000256" key="1">
    <source>
        <dbReference type="ARBA" id="ARBA00022679"/>
    </source>
</evidence>
<dbReference type="AlphaFoldDB" id="A0A1H1T1N0"/>
<organism evidence="4 5">
    <name type="scientific">Paraoerskovia marina</name>
    <dbReference type="NCBI Taxonomy" id="545619"/>
    <lineage>
        <taxon>Bacteria</taxon>
        <taxon>Bacillati</taxon>
        <taxon>Actinomycetota</taxon>
        <taxon>Actinomycetes</taxon>
        <taxon>Micrococcales</taxon>
        <taxon>Cellulomonadaceae</taxon>
        <taxon>Paraoerskovia</taxon>
    </lineage>
</organism>
<dbReference type="EMBL" id="LT629776">
    <property type="protein sequence ID" value="SDS54003.1"/>
    <property type="molecule type" value="Genomic_DNA"/>
</dbReference>
<dbReference type="Pfam" id="PF01553">
    <property type="entry name" value="Acyltransferase"/>
    <property type="match status" value="1"/>
</dbReference>
<gene>
    <name evidence="4" type="ORF">SAMN04489860_1778</name>
</gene>
<dbReference type="SMART" id="SM00563">
    <property type="entry name" value="PlsC"/>
    <property type="match status" value="1"/>
</dbReference>
<name>A0A1H1T1N0_9CELL</name>
<dbReference type="eggNOG" id="COG0204">
    <property type="taxonomic scope" value="Bacteria"/>
</dbReference>
<dbReference type="GO" id="GO:0005886">
    <property type="term" value="C:plasma membrane"/>
    <property type="evidence" value="ECO:0007669"/>
    <property type="project" value="TreeGrafter"/>
</dbReference>
<dbReference type="STRING" id="545619.SAMN04489860_1778"/>
<dbReference type="InterPro" id="IPR002123">
    <property type="entry name" value="Plipid/glycerol_acylTrfase"/>
</dbReference>
<accession>A0A1H1T1N0</accession>
<dbReference type="CDD" id="cd07989">
    <property type="entry name" value="LPLAT_AGPAT-like"/>
    <property type="match status" value="1"/>
</dbReference>
<evidence type="ECO:0000259" key="3">
    <source>
        <dbReference type="SMART" id="SM00563"/>
    </source>
</evidence>
<reference evidence="4 5" key="1">
    <citation type="submission" date="2016-10" db="EMBL/GenBank/DDBJ databases">
        <authorList>
            <person name="de Groot N.N."/>
        </authorList>
    </citation>
    <scope>NUCLEOTIDE SEQUENCE [LARGE SCALE GENOMIC DNA]</scope>
    <source>
        <strain evidence="4 5">DSM 22126</strain>
    </source>
</reference>
<dbReference type="Proteomes" id="UP000185663">
    <property type="component" value="Chromosome I"/>
</dbReference>
<evidence type="ECO:0000313" key="5">
    <source>
        <dbReference type="Proteomes" id="UP000185663"/>
    </source>
</evidence>
<keyword evidence="1 4" id="KW-0808">Transferase</keyword>
<feature type="domain" description="Phospholipid/glycerol acyltransferase" evidence="3">
    <location>
        <begin position="40"/>
        <end position="149"/>
    </location>
</feature>
<dbReference type="GO" id="GO:0006654">
    <property type="term" value="P:phosphatidic acid biosynthetic process"/>
    <property type="evidence" value="ECO:0007669"/>
    <property type="project" value="TreeGrafter"/>
</dbReference>
<sequence>MSAPAPSGPAWSRWVGRALAHGLWNTRIDGRSHVPAHGPVIVAANHTGIVDGPLLLGTAPRPLHILVKQEMFHGPVGVVLRAAGQIPVDRESGRAALHSAREVLERGDAVGIFPEGNRGSGTVESGRAGVAWLALHTGAPVVPCAVLGTRRTGEGPGHVPGPRRRLLVSFGAPTTVERAPGTSGRAALHDANEQLRRALAEHVRATVSSSGTALPEDR</sequence>
<keyword evidence="5" id="KW-1185">Reference proteome</keyword>
<dbReference type="PANTHER" id="PTHR10434:SF11">
    <property type="entry name" value="1-ACYL-SN-GLYCEROL-3-PHOSPHATE ACYLTRANSFERASE"/>
    <property type="match status" value="1"/>
</dbReference>
<dbReference type="PANTHER" id="PTHR10434">
    <property type="entry name" value="1-ACYL-SN-GLYCEROL-3-PHOSPHATE ACYLTRANSFERASE"/>
    <property type="match status" value="1"/>
</dbReference>
<protein>
    <submittedName>
        <fullName evidence="4">1-acyl-sn-glycerol-3-phosphate acyltransferase</fullName>
    </submittedName>
</protein>